<comment type="caution">
    <text evidence="2">The sequence shown here is derived from an EMBL/GenBank/DDBJ whole genome shotgun (WGS) entry which is preliminary data.</text>
</comment>
<dbReference type="EMBL" id="JAZGQO010000014">
    <property type="protein sequence ID" value="KAK6170607.1"/>
    <property type="molecule type" value="Genomic_DNA"/>
</dbReference>
<keyword evidence="1" id="KW-0812">Transmembrane</keyword>
<keyword evidence="1" id="KW-0472">Membrane</keyword>
<gene>
    <name evidence="2" type="ORF">SNE40_018962</name>
</gene>
<dbReference type="AlphaFoldDB" id="A0AAN8P4X4"/>
<dbReference type="Proteomes" id="UP001347796">
    <property type="component" value="Unassembled WGS sequence"/>
</dbReference>
<keyword evidence="3" id="KW-1185">Reference proteome</keyword>
<proteinExistence type="predicted"/>
<protein>
    <submittedName>
        <fullName evidence="2">Uncharacterized protein</fullName>
    </submittedName>
</protein>
<feature type="transmembrane region" description="Helical" evidence="1">
    <location>
        <begin position="12"/>
        <end position="34"/>
    </location>
</feature>
<accession>A0AAN8P4X4</accession>
<organism evidence="2 3">
    <name type="scientific">Patella caerulea</name>
    <name type="common">Rayed Mediterranean limpet</name>
    <dbReference type="NCBI Taxonomy" id="87958"/>
    <lineage>
        <taxon>Eukaryota</taxon>
        <taxon>Metazoa</taxon>
        <taxon>Spiralia</taxon>
        <taxon>Lophotrochozoa</taxon>
        <taxon>Mollusca</taxon>
        <taxon>Gastropoda</taxon>
        <taxon>Patellogastropoda</taxon>
        <taxon>Patelloidea</taxon>
        <taxon>Patellidae</taxon>
        <taxon>Patella</taxon>
    </lineage>
</organism>
<name>A0AAN8P4X4_PATCE</name>
<sequence length="173" mass="20028">MSDLLFKIRRETWAYVALLGLFAIHIGIILAVLAFEGALEREITSIMEVFGIALTFLGFFLLMLSTYLRGQLKRRLRVTKLMGRTRRNFRRCSSNKLNNDKNIDDDDDYCYPTYTCNTSKSKVFPWYSESSGPLPIISTNRHIEEWLSQHRVDNLNESQTPEDINPSRLSSLV</sequence>
<evidence type="ECO:0000313" key="2">
    <source>
        <dbReference type="EMBL" id="KAK6170607.1"/>
    </source>
</evidence>
<keyword evidence="1" id="KW-1133">Transmembrane helix</keyword>
<feature type="transmembrane region" description="Helical" evidence="1">
    <location>
        <begin position="46"/>
        <end position="68"/>
    </location>
</feature>
<evidence type="ECO:0000313" key="3">
    <source>
        <dbReference type="Proteomes" id="UP001347796"/>
    </source>
</evidence>
<evidence type="ECO:0000256" key="1">
    <source>
        <dbReference type="SAM" id="Phobius"/>
    </source>
</evidence>
<reference evidence="2 3" key="1">
    <citation type="submission" date="2024-01" db="EMBL/GenBank/DDBJ databases">
        <title>The genome of the rayed Mediterranean limpet Patella caerulea (Linnaeus, 1758).</title>
        <authorList>
            <person name="Anh-Thu Weber A."/>
            <person name="Halstead-Nussloch G."/>
        </authorList>
    </citation>
    <scope>NUCLEOTIDE SEQUENCE [LARGE SCALE GENOMIC DNA]</scope>
    <source>
        <strain evidence="2">AATW-2023a</strain>
        <tissue evidence="2">Whole specimen</tissue>
    </source>
</reference>